<keyword evidence="2" id="KW-1185">Reference proteome</keyword>
<evidence type="ECO:0000313" key="1">
    <source>
        <dbReference type="EMBL" id="TKI03547.1"/>
    </source>
</evidence>
<organism evidence="1 2">
    <name type="scientific">Martelella alba</name>
    <dbReference type="NCBI Taxonomy" id="2590451"/>
    <lineage>
        <taxon>Bacteria</taxon>
        <taxon>Pseudomonadati</taxon>
        <taxon>Pseudomonadota</taxon>
        <taxon>Alphaproteobacteria</taxon>
        <taxon>Hyphomicrobiales</taxon>
        <taxon>Aurantimonadaceae</taxon>
        <taxon>Martelella</taxon>
    </lineage>
</organism>
<protein>
    <submittedName>
        <fullName evidence="1">Uncharacterized protein</fullName>
    </submittedName>
</protein>
<sequence length="124" mass="13560">MDSDAKWLVCAVEADKYIDLDGKVKFPSVDVVYCGDREGAIAYLVENGGAGKAIVFSTLTGGDYSTLTGGYRSTLTGGDDSVLIIQRWNGKRYKYEIANVGENGIKPNTEYRLDEDGEFIEVTE</sequence>
<evidence type="ECO:0000313" key="2">
    <source>
        <dbReference type="Proteomes" id="UP000305202"/>
    </source>
</evidence>
<proteinExistence type="predicted"/>
<gene>
    <name evidence="1" type="ORF">FCN80_20935</name>
</gene>
<dbReference type="EMBL" id="SZPQ01000041">
    <property type="protein sequence ID" value="TKI03547.1"/>
    <property type="molecule type" value="Genomic_DNA"/>
</dbReference>
<comment type="caution">
    <text evidence="1">The sequence shown here is derived from an EMBL/GenBank/DDBJ whole genome shotgun (WGS) entry which is preliminary data.</text>
</comment>
<name>A0ABY2SFW4_9HYPH</name>
<dbReference type="RefSeq" id="WP_136992287.1">
    <property type="nucleotide sequence ID" value="NZ_SZPQ01000041.1"/>
</dbReference>
<dbReference type="Proteomes" id="UP000305202">
    <property type="component" value="Unassembled WGS sequence"/>
</dbReference>
<accession>A0ABY2SFW4</accession>
<reference evidence="1 2" key="1">
    <citation type="submission" date="2019-04" db="EMBL/GenBank/DDBJ databases">
        <authorList>
            <person name="Li M."/>
            <person name="Gao C."/>
        </authorList>
    </citation>
    <scope>NUCLEOTIDE SEQUENCE [LARGE SCALE GENOMIC DNA]</scope>
    <source>
        <strain evidence="1 2">BGMRC 2031</strain>
    </source>
</reference>